<dbReference type="AlphaFoldDB" id="A0A366D9F4"/>
<keyword evidence="2" id="KW-1185">Reference proteome</keyword>
<sequence length="246" mass="27097">MEKTLTRILQRKYPELASGWHLPIWASVTDIGTPLAGETASEDTPVYAVSVQVLKHNGEPDKDIPVISDVLLPVPAGGMQRGLWAKPSVGTLVELAFAYGSPAHPFIRTILPHGLTLPNMAETDQRWQQSEDAYLQVDQNNDWQSKGRNVSADITENLTQRIGKLREIIAQKHHVGDESTNIYQLLLELMNTVYELANVASAHTHNYTWTDPGGASVTTPPLQASNYTQSATKAQEQANSLQPLLK</sequence>
<dbReference type="EMBL" id="QNRF01000001">
    <property type="protein sequence ID" value="RBO85898.1"/>
    <property type="molecule type" value="Genomic_DNA"/>
</dbReference>
<dbReference type="SUPFAM" id="SSF69255">
    <property type="entry name" value="gp5 N-terminal domain-like"/>
    <property type="match status" value="1"/>
</dbReference>
<accession>A0A366D9F4</accession>
<dbReference type="Proteomes" id="UP000252086">
    <property type="component" value="Unassembled WGS sequence"/>
</dbReference>
<evidence type="ECO:0008006" key="3">
    <source>
        <dbReference type="Google" id="ProtNLM"/>
    </source>
</evidence>
<evidence type="ECO:0000313" key="1">
    <source>
        <dbReference type="EMBL" id="RBO85898.1"/>
    </source>
</evidence>
<organism evidence="1 2">
    <name type="scientific">Marinomonas aquiplantarum</name>
    <dbReference type="NCBI Taxonomy" id="491951"/>
    <lineage>
        <taxon>Bacteria</taxon>
        <taxon>Pseudomonadati</taxon>
        <taxon>Pseudomonadota</taxon>
        <taxon>Gammaproteobacteria</taxon>
        <taxon>Oceanospirillales</taxon>
        <taxon>Oceanospirillaceae</taxon>
        <taxon>Marinomonas</taxon>
    </lineage>
</organism>
<dbReference type="OrthoDB" id="5812814at2"/>
<protein>
    <recommendedName>
        <fullName evidence="3">Gp5/Type VI secretion system Vgr protein OB-fold domain-containing protein</fullName>
    </recommendedName>
</protein>
<reference evidence="1 2" key="1">
    <citation type="submission" date="2018-06" db="EMBL/GenBank/DDBJ databases">
        <title>Genomic Encyclopedia of Type Strains, Phase III (KMG-III): the genomes of soil and plant-associated and newly described type strains.</title>
        <authorList>
            <person name="Whitman W."/>
        </authorList>
    </citation>
    <scope>NUCLEOTIDE SEQUENCE [LARGE SCALE GENOMIC DNA]</scope>
    <source>
        <strain evidence="1 2">CECT 7732</strain>
    </source>
</reference>
<comment type="caution">
    <text evidence="1">The sequence shown here is derived from an EMBL/GenBank/DDBJ whole genome shotgun (WGS) entry which is preliminary data.</text>
</comment>
<dbReference type="RefSeq" id="WP_113872800.1">
    <property type="nucleotide sequence ID" value="NZ_QNRF01000001.1"/>
</dbReference>
<name>A0A366D9F4_9GAMM</name>
<evidence type="ECO:0000313" key="2">
    <source>
        <dbReference type="Proteomes" id="UP000252086"/>
    </source>
</evidence>
<proteinExistence type="predicted"/>
<gene>
    <name evidence="1" type="ORF">DFP76_101173</name>
</gene>